<dbReference type="EMBL" id="AASWOY010000034">
    <property type="protein sequence ID" value="EFH6649986.1"/>
    <property type="molecule type" value="Genomic_DNA"/>
</dbReference>
<organism evidence="2 3">
    <name type="scientific">Escherichia coli</name>
    <dbReference type="NCBI Taxonomy" id="562"/>
    <lineage>
        <taxon>Bacteria</taxon>
        <taxon>Pseudomonadati</taxon>
        <taxon>Pseudomonadota</taxon>
        <taxon>Gammaproteobacteria</taxon>
        <taxon>Enterobacterales</taxon>
        <taxon>Enterobacteriaceae</taxon>
        <taxon>Escherichia</taxon>
    </lineage>
</organism>
<dbReference type="AlphaFoldDB" id="A0A8S7U4J8"/>
<protein>
    <recommendedName>
        <fullName evidence="1">Gp11 C-terminal domain-containing protein</fullName>
    </recommendedName>
</protein>
<accession>A0A8S7U4J8</accession>
<feature type="domain" description="Gp11 C-terminal" evidence="1">
    <location>
        <begin position="91"/>
        <end position="168"/>
    </location>
</feature>
<evidence type="ECO:0000313" key="2">
    <source>
        <dbReference type="EMBL" id="EFH6649986.1"/>
    </source>
</evidence>
<dbReference type="Pfam" id="PF25754">
    <property type="entry name" value="Gp11_C"/>
    <property type="match status" value="1"/>
</dbReference>
<comment type="caution">
    <text evidence="2">The sequence shown here is derived from an EMBL/GenBank/DDBJ whole genome shotgun (WGS) entry which is preliminary data.</text>
</comment>
<sequence length="180" mass="20007">MVDAKVLNGVSTLLRAYGRLTCGVLAEKMNMLPSSMVYFLRDAVDAGVLTECNGFYDVPRPRPTPPVRRNATTEHPAVDNAQWCAFRRSLPWLEGNAIPALAKEFATGVLTCESVYIVAEVDDEMCKQGMPRFVMAYIDIRLGRFICGSSGWNITDHVMRYLILDYSPAPAATQEVSEHD</sequence>
<dbReference type="RefSeq" id="WP_000227266.1">
    <property type="nucleotide sequence ID" value="NZ_BLCF01000069.1"/>
</dbReference>
<dbReference type="InterPro" id="IPR057850">
    <property type="entry name" value="Gp11_C"/>
</dbReference>
<proteinExistence type="predicted"/>
<gene>
    <name evidence="2" type="ORF">GNW61_14710</name>
</gene>
<dbReference type="Proteomes" id="UP000530628">
    <property type="component" value="Unassembled WGS sequence"/>
</dbReference>
<name>A0A8S7U4J8_ECOLX</name>
<evidence type="ECO:0000259" key="1">
    <source>
        <dbReference type="Pfam" id="PF25754"/>
    </source>
</evidence>
<evidence type="ECO:0000313" key="3">
    <source>
        <dbReference type="Proteomes" id="UP000530628"/>
    </source>
</evidence>
<reference evidence="2 3" key="1">
    <citation type="submission" date="2019-11" db="EMBL/GenBank/DDBJ databases">
        <authorList>
            <consortium name="GenomeTrakr network: Whole genome sequencing for foodborne pathogen traceback"/>
        </authorList>
    </citation>
    <scope>NUCLEOTIDE SEQUENCE [LARGE SCALE GENOMIC DNA]</scope>
    <source>
        <strain evidence="2 3">PSU-2072</strain>
    </source>
</reference>